<dbReference type="InterPro" id="IPR011660">
    <property type="entry name" value="VapB-like"/>
</dbReference>
<dbReference type="OrthoDB" id="495439at2"/>
<dbReference type="KEGG" id="mph:MLP_06410"/>
<sequence length="84" mass="9131">MALNIKDPETDRLARELAAATGESITVAARRAIEERLERVRARADAGSASVDLGDLIERARSRPDLDVRSAEEILGYGDDGLPR</sequence>
<organism evidence="2 3">
    <name type="scientific">Microlunatus phosphovorus (strain ATCC 700054 / DSM 10555 / JCM 9379 / NBRC 101784 / NCIMB 13414 / VKM Ac-1990 / NM-1)</name>
    <dbReference type="NCBI Taxonomy" id="1032480"/>
    <lineage>
        <taxon>Bacteria</taxon>
        <taxon>Bacillati</taxon>
        <taxon>Actinomycetota</taxon>
        <taxon>Actinomycetes</taxon>
        <taxon>Propionibacteriales</taxon>
        <taxon>Propionibacteriaceae</taxon>
        <taxon>Microlunatus</taxon>
    </lineage>
</organism>
<evidence type="ECO:0008006" key="4">
    <source>
        <dbReference type="Google" id="ProtNLM"/>
    </source>
</evidence>
<keyword evidence="1" id="KW-1277">Toxin-antitoxin system</keyword>
<name>F5XKW7_MICPN</name>
<proteinExistence type="predicted"/>
<dbReference type="HOGENOM" id="CLU_165457_4_0_11"/>
<dbReference type="eggNOG" id="COG4423">
    <property type="taxonomic scope" value="Bacteria"/>
</dbReference>
<accession>F5XKW7</accession>
<evidence type="ECO:0000256" key="1">
    <source>
        <dbReference type="ARBA" id="ARBA00022649"/>
    </source>
</evidence>
<evidence type="ECO:0000313" key="2">
    <source>
        <dbReference type="EMBL" id="BAK33655.1"/>
    </source>
</evidence>
<keyword evidence="3" id="KW-1185">Reference proteome</keyword>
<dbReference type="AlphaFoldDB" id="F5XKW7"/>
<gene>
    <name evidence="2" type="ordered locus">MLP_06410</name>
</gene>
<dbReference type="RefSeq" id="WP_013861544.1">
    <property type="nucleotide sequence ID" value="NC_015635.1"/>
</dbReference>
<dbReference type="Proteomes" id="UP000007947">
    <property type="component" value="Chromosome"/>
</dbReference>
<dbReference type="EMBL" id="AP012204">
    <property type="protein sequence ID" value="BAK33655.1"/>
    <property type="molecule type" value="Genomic_DNA"/>
</dbReference>
<reference evidence="2 3" key="1">
    <citation type="submission" date="2011-05" db="EMBL/GenBank/DDBJ databases">
        <title>Whole genome sequence of Microlunatus phosphovorus NM-1.</title>
        <authorList>
            <person name="Hosoyama A."/>
            <person name="Sasaki K."/>
            <person name="Harada T."/>
            <person name="Igarashi R."/>
            <person name="Kawakoshi A."/>
            <person name="Sasagawa M."/>
            <person name="Fukada J."/>
            <person name="Nakamura S."/>
            <person name="Katano Y."/>
            <person name="Hanada S."/>
            <person name="Kamagata Y."/>
            <person name="Nakamura N."/>
            <person name="Yamazaki S."/>
            <person name="Fujita N."/>
        </authorList>
    </citation>
    <scope>NUCLEOTIDE SEQUENCE [LARGE SCALE GENOMIC DNA]</scope>
    <source>
        <strain evidence="3">ATCC 700054 / DSM 10555 / JCM 9379 / NBRC 101784 / NCIMB 13414 / VKM Ac-1990 / NM-1</strain>
    </source>
</reference>
<dbReference type="Pfam" id="PF07704">
    <property type="entry name" value="PSK_trans_fac"/>
    <property type="match status" value="1"/>
</dbReference>
<protein>
    <recommendedName>
        <fullName evidence="4">PSK operon transcription factor</fullName>
    </recommendedName>
</protein>
<dbReference type="STRING" id="1032480.MLP_06410"/>
<evidence type="ECO:0000313" key="3">
    <source>
        <dbReference type="Proteomes" id="UP000007947"/>
    </source>
</evidence>